<comment type="caution">
    <text evidence="1">The sequence shown here is derived from an EMBL/GenBank/DDBJ whole genome shotgun (WGS) entry which is preliminary data.</text>
</comment>
<dbReference type="Proteomes" id="UP000241394">
    <property type="component" value="Chromosome LG7"/>
</dbReference>
<evidence type="ECO:0000313" key="2">
    <source>
        <dbReference type="Proteomes" id="UP000241394"/>
    </source>
</evidence>
<dbReference type="Gramene" id="PSS26811">
    <property type="protein sequence ID" value="PSS26811"/>
    <property type="gene ID" value="CEY00_Acc07957"/>
</dbReference>
<reference evidence="1 2" key="1">
    <citation type="submission" date="2017-07" db="EMBL/GenBank/DDBJ databases">
        <title>An improved, manually edited Actinidia chinensis var. chinensis (kiwifruit) genome highlights the challenges associated with draft genomes and gene prediction in plants.</title>
        <authorList>
            <person name="Pilkington S."/>
            <person name="Crowhurst R."/>
            <person name="Hilario E."/>
            <person name="Nardozza S."/>
            <person name="Fraser L."/>
            <person name="Peng Y."/>
            <person name="Gunaseelan K."/>
            <person name="Simpson R."/>
            <person name="Tahir J."/>
            <person name="Deroles S."/>
            <person name="Templeton K."/>
            <person name="Luo Z."/>
            <person name="Davy M."/>
            <person name="Cheng C."/>
            <person name="Mcneilage M."/>
            <person name="Scaglione D."/>
            <person name="Liu Y."/>
            <person name="Zhang Q."/>
            <person name="Datson P."/>
            <person name="De Silva N."/>
            <person name="Gardiner S."/>
            <person name="Bassett H."/>
            <person name="Chagne D."/>
            <person name="Mccallum J."/>
            <person name="Dzierzon H."/>
            <person name="Deng C."/>
            <person name="Wang Y.-Y."/>
            <person name="Barron N."/>
            <person name="Manako K."/>
            <person name="Bowen J."/>
            <person name="Foster T."/>
            <person name="Erridge Z."/>
            <person name="Tiffin H."/>
            <person name="Waite C."/>
            <person name="Davies K."/>
            <person name="Grierson E."/>
            <person name="Laing W."/>
            <person name="Kirk R."/>
            <person name="Chen X."/>
            <person name="Wood M."/>
            <person name="Montefiori M."/>
            <person name="Brummell D."/>
            <person name="Schwinn K."/>
            <person name="Catanach A."/>
            <person name="Fullerton C."/>
            <person name="Li D."/>
            <person name="Meiyalaghan S."/>
            <person name="Nieuwenhuizen N."/>
            <person name="Read N."/>
            <person name="Prakash R."/>
            <person name="Hunter D."/>
            <person name="Zhang H."/>
            <person name="Mckenzie M."/>
            <person name="Knabel M."/>
            <person name="Harris A."/>
            <person name="Allan A."/>
            <person name="Chen A."/>
            <person name="Janssen B."/>
            <person name="Plunkett B."/>
            <person name="Dwamena C."/>
            <person name="Voogd C."/>
            <person name="Leif D."/>
            <person name="Lafferty D."/>
            <person name="Souleyre E."/>
            <person name="Varkonyi-Gasic E."/>
            <person name="Gambi F."/>
            <person name="Hanley J."/>
            <person name="Yao J.-L."/>
            <person name="Cheung J."/>
            <person name="David K."/>
            <person name="Warren B."/>
            <person name="Marsh K."/>
            <person name="Snowden K."/>
            <person name="Lin-Wang K."/>
            <person name="Brian L."/>
            <person name="Martinez-Sanchez M."/>
            <person name="Wang M."/>
            <person name="Ileperuma N."/>
            <person name="Macnee N."/>
            <person name="Campin R."/>
            <person name="Mcatee P."/>
            <person name="Drummond R."/>
            <person name="Espley R."/>
            <person name="Ireland H."/>
            <person name="Wu R."/>
            <person name="Atkinson R."/>
            <person name="Karunairetnam S."/>
            <person name="Bulley S."/>
            <person name="Chunkath S."/>
            <person name="Hanley Z."/>
            <person name="Storey R."/>
            <person name="Thrimawithana A."/>
            <person name="Thomson S."/>
            <person name="David C."/>
            <person name="Testolin R."/>
        </authorList>
    </citation>
    <scope>NUCLEOTIDE SEQUENCE [LARGE SCALE GENOMIC DNA]</scope>
    <source>
        <strain evidence="2">cv. Red5</strain>
        <tissue evidence="1">Young leaf</tissue>
    </source>
</reference>
<protein>
    <submittedName>
        <fullName evidence="1">Allantoin permease</fullName>
    </submittedName>
</protein>
<dbReference type="STRING" id="1590841.A0A2R6RE34"/>
<sequence>MVGIEGIVVRMVGGEVAGSGGRVTLGTAGMVGSIGIGKDDGIWVLGKGGIVGFGKVGTVGSVGKAVLGIGGSVGNGGNVTLGRDGIGGTVCSRWRAAWVVWVLENDNAKIRDRTEQC</sequence>
<dbReference type="InParanoid" id="A0A2R6RE34"/>
<accession>A0A2R6RE34</accession>
<reference evidence="2" key="2">
    <citation type="journal article" date="2018" name="BMC Genomics">
        <title>A manually annotated Actinidia chinensis var. chinensis (kiwifruit) genome highlights the challenges associated with draft genomes and gene prediction in plants.</title>
        <authorList>
            <person name="Pilkington S.M."/>
            <person name="Crowhurst R."/>
            <person name="Hilario E."/>
            <person name="Nardozza S."/>
            <person name="Fraser L."/>
            <person name="Peng Y."/>
            <person name="Gunaseelan K."/>
            <person name="Simpson R."/>
            <person name="Tahir J."/>
            <person name="Deroles S.C."/>
            <person name="Templeton K."/>
            <person name="Luo Z."/>
            <person name="Davy M."/>
            <person name="Cheng C."/>
            <person name="McNeilage M."/>
            <person name="Scaglione D."/>
            <person name="Liu Y."/>
            <person name="Zhang Q."/>
            <person name="Datson P."/>
            <person name="De Silva N."/>
            <person name="Gardiner S.E."/>
            <person name="Bassett H."/>
            <person name="Chagne D."/>
            <person name="McCallum J."/>
            <person name="Dzierzon H."/>
            <person name="Deng C."/>
            <person name="Wang Y.Y."/>
            <person name="Barron L."/>
            <person name="Manako K."/>
            <person name="Bowen J."/>
            <person name="Foster T.M."/>
            <person name="Erridge Z.A."/>
            <person name="Tiffin H."/>
            <person name="Waite C.N."/>
            <person name="Davies K.M."/>
            <person name="Grierson E.P."/>
            <person name="Laing W.A."/>
            <person name="Kirk R."/>
            <person name="Chen X."/>
            <person name="Wood M."/>
            <person name="Montefiori M."/>
            <person name="Brummell D.A."/>
            <person name="Schwinn K.E."/>
            <person name="Catanach A."/>
            <person name="Fullerton C."/>
            <person name="Li D."/>
            <person name="Meiyalaghan S."/>
            <person name="Nieuwenhuizen N."/>
            <person name="Read N."/>
            <person name="Prakash R."/>
            <person name="Hunter D."/>
            <person name="Zhang H."/>
            <person name="McKenzie M."/>
            <person name="Knabel M."/>
            <person name="Harris A."/>
            <person name="Allan A.C."/>
            <person name="Gleave A."/>
            <person name="Chen A."/>
            <person name="Janssen B.J."/>
            <person name="Plunkett B."/>
            <person name="Ampomah-Dwamena C."/>
            <person name="Voogd C."/>
            <person name="Leif D."/>
            <person name="Lafferty D."/>
            <person name="Souleyre E.J.F."/>
            <person name="Varkonyi-Gasic E."/>
            <person name="Gambi F."/>
            <person name="Hanley J."/>
            <person name="Yao J.L."/>
            <person name="Cheung J."/>
            <person name="David K.M."/>
            <person name="Warren B."/>
            <person name="Marsh K."/>
            <person name="Snowden K.C."/>
            <person name="Lin-Wang K."/>
            <person name="Brian L."/>
            <person name="Martinez-Sanchez M."/>
            <person name="Wang M."/>
            <person name="Ileperuma N."/>
            <person name="Macnee N."/>
            <person name="Campin R."/>
            <person name="McAtee P."/>
            <person name="Drummond R.S.M."/>
            <person name="Espley R.V."/>
            <person name="Ireland H.S."/>
            <person name="Wu R."/>
            <person name="Atkinson R.G."/>
            <person name="Karunairetnam S."/>
            <person name="Bulley S."/>
            <person name="Chunkath S."/>
            <person name="Hanley Z."/>
            <person name="Storey R."/>
            <person name="Thrimawithana A.H."/>
            <person name="Thomson S."/>
            <person name="David C."/>
            <person name="Testolin R."/>
            <person name="Huang H."/>
            <person name="Hellens R.P."/>
            <person name="Schaffer R.J."/>
        </authorList>
    </citation>
    <scope>NUCLEOTIDE SEQUENCE [LARGE SCALE GENOMIC DNA]</scope>
    <source>
        <strain evidence="2">cv. Red5</strain>
    </source>
</reference>
<proteinExistence type="predicted"/>
<evidence type="ECO:0000313" key="1">
    <source>
        <dbReference type="EMBL" id="PSS26811.1"/>
    </source>
</evidence>
<gene>
    <name evidence="1" type="ORF">CEY00_Acc07957</name>
</gene>
<dbReference type="AlphaFoldDB" id="A0A2R6RE34"/>
<keyword evidence="2" id="KW-1185">Reference proteome</keyword>
<dbReference type="EMBL" id="NKQK01000007">
    <property type="protein sequence ID" value="PSS26811.1"/>
    <property type="molecule type" value="Genomic_DNA"/>
</dbReference>
<dbReference type="OMA" id="MEGIEGM"/>
<organism evidence="1 2">
    <name type="scientific">Actinidia chinensis var. chinensis</name>
    <name type="common">Chinese soft-hair kiwi</name>
    <dbReference type="NCBI Taxonomy" id="1590841"/>
    <lineage>
        <taxon>Eukaryota</taxon>
        <taxon>Viridiplantae</taxon>
        <taxon>Streptophyta</taxon>
        <taxon>Embryophyta</taxon>
        <taxon>Tracheophyta</taxon>
        <taxon>Spermatophyta</taxon>
        <taxon>Magnoliopsida</taxon>
        <taxon>eudicotyledons</taxon>
        <taxon>Gunneridae</taxon>
        <taxon>Pentapetalae</taxon>
        <taxon>asterids</taxon>
        <taxon>Ericales</taxon>
        <taxon>Actinidiaceae</taxon>
        <taxon>Actinidia</taxon>
    </lineage>
</organism>
<name>A0A2R6RE34_ACTCC</name>
<dbReference type="OrthoDB" id="1732053at2759"/>